<feature type="domain" description="Regulatory protein YycH-like" evidence="2">
    <location>
        <begin position="98"/>
        <end position="235"/>
    </location>
</feature>
<feature type="transmembrane region" description="Helical" evidence="1">
    <location>
        <begin position="9"/>
        <end position="27"/>
    </location>
</feature>
<keyword evidence="1" id="KW-1133">Transmembrane helix</keyword>
<dbReference type="Pfam" id="PF09648">
    <property type="entry name" value="YycI"/>
    <property type="match status" value="1"/>
</dbReference>
<evidence type="ECO:0000256" key="1">
    <source>
        <dbReference type="SAM" id="Phobius"/>
    </source>
</evidence>
<keyword evidence="1" id="KW-0472">Membrane</keyword>
<dbReference type="GO" id="GO:0016020">
    <property type="term" value="C:membrane"/>
    <property type="evidence" value="ECO:0007669"/>
    <property type="project" value="InterPro"/>
</dbReference>
<dbReference type="AlphaFoldDB" id="A0A934J786"/>
<organism evidence="3 4">
    <name type="scientific">Paenibacillus roseus</name>
    <dbReference type="NCBI Taxonomy" id="2798579"/>
    <lineage>
        <taxon>Bacteria</taxon>
        <taxon>Bacillati</taxon>
        <taxon>Bacillota</taxon>
        <taxon>Bacilli</taxon>
        <taxon>Bacillales</taxon>
        <taxon>Paenibacillaceae</taxon>
        <taxon>Paenibacillus</taxon>
    </lineage>
</organism>
<gene>
    <name evidence="3" type="ORF">JFN88_10150</name>
</gene>
<keyword evidence="4" id="KW-1185">Reference proteome</keyword>
<accession>A0A934J786</accession>
<comment type="caution">
    <text evidence="3">The sequence shown here is derived from an EMBL/GenBank/DDBJ whole genome shotgun (WGS) entry which is preliminary data.</text>
</comment>
<name>A0A934J786_9BACL</name>
<dbReference type="Gene3D" id="2.40.128.690">
    <property type="entry name" value="YycH protein, domain 3-like"/>
    <property type="match status" value="1"/>
</dbReference>
<dbReference type="Proteomes" id="UP000640274">
    <property type="component" value="Unassembled WGS sequence"/>
</dbReference>
<keyword evidence="1" id="KW-0812">Transmembrane</keyword>
<evidence type="ECO:0000259" key="2">
    <source>
        <dbReference type="Pfam" id="PF09648"/>
    </source>
</evidence>
<dbReference type="EMBL" id="JAELUP010000037">
    <property type="protein sequence ID" value="MBJ6361655.1"/>
    <property type="molecule type" value="Genomic_DNA"/>
</dbReference>
<evidence type="ECO:0000313" key="3">
    <source>
        <dbReference type="EMBL" id="MBJ6361655.1"/>
    </source>
</evidence>
<dbReference type="InterPro" id="IPR018604">
    <property type="entry name" value="YycI-like"/>
</dbReference>
<evidence type="ECO:0000313" key="4">
    <source>
        <dbReference type="Proteomes" id="UP000640274"/>
    </source>
</evidence>
<protein>
    <submittedName>
        <fullName evidence="3">Two-component system regulatory protein YycI</fullName>
    </submittedName>
</protein>
<proteinExistence type="predicted"/>
<sequence length="254" mass="28822">MDWRRAKSVLIFAFVMLNILLGYQLWLDVRERLDSNMDVTDLPPETQRVMQEKNVRLLGKIPAGTPVLPDLEYRFTKTPDTTGEIPLQTPVDTRIIFNEKELLDELGGTIPSLTDYAFDSEVSTFGTDGVLVMYRMADKLPMFDVRLELRYSNQKIMAYRQLAVEQVKHGKTREQAVLSASKAIGRLIEKYLQPGSAIKDIRLGYHGLFFDTDMQVASPSWRVLLEDGEIYYINALTAEVVIENEAAGKAEEGP</sequence>
<reference evidence="3" key="1">
    <citation type="submission" date="2020-12" db="EMBL/GenBank/DDBJ databases">
        <authorList>
            <person name="Huq M.A."/>
        </authorList>
    </citation>
    <scope>NUCLEOTIDE SEQUENCE</scope>
    <source>
        <strain evidence="3">MAHUQ-46</strain>
    </source>
</reference>
<dbReference type="RefSeq" id="WP_199019209.1">
    <property type="nucleotide sequence ID" value="NZ_JAELUP010000037.1"/>
</dbReference>